<dbReference type="InterPro" id="IPR027417">
    <property type="entry name" value="P-loop_NTPase"/>
</dbReference>
<dbReference type="GO" id="GO:0004016">
    <property type="term" value="F:adenylate cyclase activity"/>
    <property type="evidence" value="ECO:0007669"/>
    <property type="project" value="TreeGrafter"/>
</dbReference>
<proteinExistence type="predicted"/>
<evidence type="ECO:0000313" key="5">
    <source>
        <dbReference type="Proteomes" id="UP000323454"/>
    </source>
</evidence>
<evidence type="ECO:0000259" key="3">
    <source>
        <dbReference type="PROSITE" id="PS50043"/>
    </source>
</evidence>
<dbReference type="Pfam" id="PF13191">
    <property type="entry name" value="AAA_16"/>
    <property type="match status" value="1"/>
</dbReference>
<keyword evidence="1" id="KW-0547">Nucleotide-binding</keyword>
<dbReference type="GO" id="GO:0003677">
    <property type="term" value="F:DNA binding"/>
    <property type="evidence" value="ECO:0007669"/>
    <property type="project" value="InterPro"/>
</dbReference>
<keyword evidence="5" id="KW-1185">Reference proteome</keyword>
<dbReference type="InterPro" id="IPR000792">
    <property type="entry name" value="Tscrpt_reg_LuxR_C"/>
</dbReference>
<feature type="domain" description="HTH luxR-type" evidence="3">
    <location>
        <begin position="879"/>
        <end position="944"/>
    </location>
</feature>
<evidence type="ECO:0000256" key="1">
    <source>
        <dbReference type="ARBA" id="ARBA00022741"/>
    </source>
</evidence>
<dbReference type="GO" id="GO:0005524">
    <property type="term" value="F:ATP binding"/>
    <property type="evidence" value="ECO:0007669"/>
    <property type="project" value="UniProtKB-KW"/>
</dbReference>
<evidence type="ECO:0000256" key="2">
    <source>
        <dbReference type="ARBA" id="ARBA00022840"/>
    </source>
</evidence>
<dbReference type="GO" id="GO:0005737">
    <property type="term" value="C:cytoplasm"/>
    <property type="evidence" value="ECO:0007669"/>
    <property type="project" value="TreeGrafter"/>
</dbReference>
<dbReference type="SUPFAM" id="SSF52540">
    <property type="entry name" value="P-loop containing nucleoside triphosphate hydrolases"/>
    <property type="match status" value="1"/>
</dbReference>
<name>A0A5B2WPS6_9PSEU</name>
<dbReference type="PANTHER" id="PTHR16305">
    <property type="entry name" value="TESTICULAR SOLUBLE ADENYLYL CYCLASE"/>
    <property type="match status" value="1"/>
</dbReference>
<dbReference type="PANTHER" id="PTHR16305:SF35">
    <property type="entry name" value="TRANSCRIPTIONAL ACTIVATOR DOMAIN"/>
    <property type="match status" value="1"/>
</dbReference>
<dbReference type="InterPro" id="IPR016032">
    <property type="entry name" value="Sig_transdc_resp-reg_C-effctor"/>
</dbReference>
<dbReference type="Pfam" id="PF00196">
    <property type="entry name" value="GerE"/>
    <property type="match status" value="1"/>
</dbReference>
<reference evidence="4 5" key="2">
    <citation type="submission" date="2019-09" db="EMBL/GenBank/DDBJ databases">
        <authorList>
            <person name="Jin C."/>
        </authorList>
    </citation>
    <scope>NUCLEOTIDE SEQUENCE [LARGE SCALE GENOMIC DNA]</scope>
    <source>
        <strain evidence="4 5">AN110305</strain>
    </source>
</reference>
<gene>
    <name evidence="4" type="ORF">F0L68_35910</name>
</gene>
<dbReference type="SUPFAM" id="SSF46894">
    <property type="entry name" value="C-terminal effector domain of the bipartite response regulators"/>
    <property type="match status" value="1"/>
</dbReference>
<accession>A0A5B2WPS6</accession>
<dbReference type="Proteomes" id="UP000323454">
    <property type="component" value="Unassembled WGS sequence"/>
</dbReference>
<dbReference type="InterPro" id="IPR041664">
    <property type="entry name" value="AAA_16"/>
</dbReference>
<dbReference type="EMBL" id="VUOB01000075">
    <property type="protein sequence ID" value="KAA2252429.1"/>
    <property type="molecule type" value="Genomic_DNA"/>
</dbReference>
<dbReference type="RefSeq" id="WP_149854353.1">
    <property type="nucleotide sequence ID" value="NZ_VUOB01000075.1"/>
</dbReference>
<dbReference type="InterPro" id="IPR011990">
    <property type="entry name" value="TPR-like_helical_dom_sf"/>
</dbReference>
<dbReference type="Gene3D" id="1.25.40.10">
    <property type="entry name" value="Tetratricopeptide repeat domain"/>
    <property type="match status" value="1"/>
</dbReference>
<dbReference type="PRINTS" id="PR00038">
    <property type="entry name" value="HTHLUXR"/>
</dbReference>
<sequence>MSRVVVSPVFVGRDEQLAALTAACHQSITEGATVALIAGEAGIGKSRMVEEFGRRLTDARAITGECLELGADGLPYAPFVAIVRRLVRELGAARVAALTPDDGQALAAWLPALGTPADGDGLAGKGRLFEEVLALFEGLAAEHPTVVVVEDLHWADPATRELFLFLARNLQRPGIMIVGTYRTEEAAPLRPLLSGLGRGARTYRLTLERFSRSEVGRQLSAIHGREADPATVTRIHQRSDGIPLFVEALDGAGDATPDSLRDLLLSGLTQLPDRCRSVLRAASAIGIKVPHALLTTAIGLDELALEEALRPLIERELLLVADDGYAFRHALIRGAVYEGLLPGERTRLHTRCAEALLADGSQPAELAAHWYAAGNPVKALAAAWEAAAAAARSYAYAEQLRMLERVLELWRPESGPQLGIDHATVLERAVDACLHAGEIKRGIELVSAALAELTPATAPERAAALLEIRGRLKLRTNTDGNDDLQAALRLLPADEPNVIRGRVLSILASVRLMYGDLAAAGPLAEETVRIGRLTGDRLVLARGLTSVASYRVASGDEQPWEPPIAEAAELAEQAGDIDLLMTITMNQCRLLAEFGQHEQCATAARHAIALGQRFGLERSRGAMLATHLAESQILLGHWRDARDVLLQALSVDPPVGYRAALLLLRGQLDTVEGDAEAAATALAEVESIVVGGPSPDMFLAIRIANACQLAAAQGDLGGSVQVLRQALSSHDMSTLEDPWRLLPVGARMLRDAGARNPDVADIRAEVRALVERLPARGPYLAARQAMALAELDGGDLSTWDTVVAQWRTLTQPYETAQSLARAAEAAIVAGDRPAAQTRLREAAEIAARLGAVPLAREIAALGSRGRLDRSGAESTAVPSESSEFGLTPRERDVLTLIAKGLSNRQIAQELFISPNTAGVHVSRILPKLGAASRTEAAAIAHRAGLDLR</sequence>
<reference evidence="4 5" key="1">
    <citation type="submission" date="2019-09" db="EMBL/GenBank/DDBJ databases">
        <title>Goodfellowia gen. nov., a new genus of the Pseudonocardineae related to Actinoalloteichus, containing Goodfellowia coeruleoviolacea gen. nov., comb. nov. gen. nov., comb. nov.</title>
        <authorList>
            <person name="Labeda D."/>
        </authorList>
    </citation>
    <scope>NUCLEOTIDE SEQUENCE [LARGE SCALE GENOMIC DNA]</scope>
    <source>
        <strain evidence="4 5">AN110305</strain>
    </source>
</reference>
<protein>
    <submittedName>
        <fullName evidence="4">AAA family ATPase</fullName>
    </submittedName>
</protein>
<dbReference type="OrthoDB" id="5476461at2"/>
<evidence type="ECO:0000313" key="4">
    <source>
        <dbReference type="EMBL" id="KAA2252429.1"/>
    </source>
</evidence>
<dbReference type="GO" id="GO:0006355">
    <property type="term" value="P:regulation of DNA-templated transcription"/>
    <property type="evidence" value="ECO:0007669"/>
    <property type="project" value="InterPro"/>
</dbReference>
<dbReference type="Gene3D" id="1.10.10.10">
    <property type="entry name" value="Winged helix-like DNA-binding domain superfamily/Winged helix DNA-binding domain"/>
    <property type="match status" value="1"/>
</dbReference>
<organism evidence="4 5">
    <name type="scientific">Solihabitans fulvus</name>
    <dbReference type="NCBI Taxonomy" id="1892852"/>
    <lineage>
        <taxon>Bacteria</taxon>
        <taxon>Bacillati</taxon>
        <taxon>Actinomycetota</taxon>
        <taxon>Actinomycetes</taxon>
        <taxon>Pseudonocardiales</taxon>
        <taxon>Pseudonocardiaceae</taxon>
        <taxon>Solihabitans</taxon>
    </lineage>
</organism>
<dbReference type="SMART" id="SM00421">
    <property type="entry name" value="HTH_LUXR"/>
    <property type="match status" value="1"/>
</dbReference>
<keyword evidence="2" id="KW-0067">ATP-binding</keyword>
<dbReference type="PROSITE" id="PS50043">
    <property type="entry name" value="HTH_LUXR_2"/>
    <property type="match status" value="1"/>
</dbReference>
<dbReference type="SUPFAM" id="SSF48452">
    <property type="entry name" value="TPR-like"/>
    <property type="match status" value="1"/>
</dbReference>
<dbReference type="InterPro" id="IPR036388">
    <property type="entry name" value="WH-like_DNA-bd_sf"/>
</dbReference>
<dbReference type="AlphaFoldDB" id="A0A5B2WPS6"/>
<dbReference type="CDD" id="cd06170">
    <property type="entry name" value="LuxR_C_like"/>
    <property type="match status" value="1"/>
</dbReference>
<comment type="caution">
    <text evidence="4">The sequence shown here is derived from an EMBL/GenBank/DDBJ whole genome shotgun (WGS) entry which is preliminary data.</text>
</comment>